<dbReference type="PANTHER" id="PTHR13696">
    <property type="entry name" value="P-LOOP CONTAINING NUCLEOSIDE TRIPHOSPHATE HYDROLASE"/>
    <property type="match status" value="1"/>
</dbReference>
<evidence type="ECO:0000313" key="2">
    <source>
        <dbReference type="EMBL" id="GKY87498.1"/>
    </source>
</evidence>
<keyword evidence="3" id="KW-1185">Reference proteome</keyword>
<dbReference type="CDD" id="cd02042">
    <property type="entry name" value="ParAB_family"/>
    <property type="match status" value="1"/>
</dbReference>
<gene>
    <name evidence="2" type="ORF">STA1M1_13670</name>
</gene>
<feature type="domain" description="CobQ/CobB/MinD/ParA nucleotide binding" evidence="1">
    <location>
        <begin position="4"/>
        <end position="117"/>
    </location>
</feature>
<evidence type="ECO:0000259" key="1">
    <source>
        <dbReference type="Pfam" id="PF01656"/>
    </source>
</evidence>
<dbReference type="SUPFAM" id="SSF52540">
    <property type="entry name" value="P-loop containing nucleoside triphosphate hydrolases"/>
    <property type="match status" value="1"/>
</dbReference>
<dbReference type="PANTHER" id="PTHR13696:SF96">
    <property type="entry name" value="COBQ_COBB_MIND_PARA NUCLEOTIDE BINDING DOMAIN-CONTAINING PROTEIN"/>
    <property type="match status" value="1"/>
</dbReference>
<dbReference type="InterPro" id="IPR050678">
    <property type="entry name" value="DNA_Partitioning_ATPase"/>
</dbReference>
<dbReference type="RefSeq" id="WP_281841486.1">
    <property type="nucleotide sequence ID" value="NZ_BROH01000003.1"/>
</dbReference>
<protein>
    <submittedName>
        <fullName evidence="2">Chromosome partitioning protein ParA</fullName>
    </submittedName>
</protein>
<dbReference type="Gene3D" id="3.40.50.300">
    <property type="entry name" value="P-loop containing nucleotide triphosphate hydrolases"/>
    <property type="match status" value="1"/>
</dbReference>
<comment type="caution">
    <text evidence="2">The sequence shown here is derived from an EMBL/GenBank/DDBJ whole genome shotgun (WGS) entry which is preliminary data.</text>
</comment>
<evidence type="ECO:0000313" key="3">
    <source>
        <dbReference type="Proteomes" id="UP001144205"/>
    </source>
</evidence>
<name>A0ABQ5LS95_9RHOB</name>
<sequence length="203" mass="22099">MLTLIANFKGGTGKSTVVFNLAVWCLMNGREVQVYDLDPQRTVTDTADIRAEMGYEPGFGVAHELPARAPRGEGLIDVGLSDTGAMRAAVRAAGRIVIPVSPSQADIWATQHFLEIIGEERKGKRKPEVLAFVNRADPHPRSRENAETYAAFKLLPGVTALKPRLVQRLAFRRSFSEGLAAFELEPGGKAAKELDALARAIFT</sequence>
<organism evidence="2 3">
    <name type="scientific">Sinisalibacter aestuarii</name>
    <dbReference type="NCBI Taxonomy" id="2949426"/>
    <lineage>
        <taxon>Bacteria</taxon>
        <taxon>Pseudomonadati</taxon>
        <taxon>Pseudomonadota</taxon>
        <taxon>Alphaproteobacteria</taxon>
        <taxon>Rhodobacterales</taxon>
        <taxon>Roseobacteraceae</taxon>
        <taxon>Sinisalibacter</taxon>
    </lineage>
</organism>
<dbReference type="Proteomes" id="UP001144205">
    <property type="component" value="Unassembled WGS sequence"/>
</dbReference>
<proteinExistence type="predicted"/>
<dbReference type="InterPro" id="IPR027417">
    <property type="entry name" value="P-loop_NTPase"/>
</dbReference>
<dbReference type="EMBL" id="BROH01000003">
    <property type="protein sequence ID" value="GKY87498.1"/>
    <property type="molecule type" value="Genomic_DNA"/>
</dbReference>
<reference evidence="2" key="1">
    <citation type="journal article" date="2023" name="Int. J. Syst. Evol. Microbiol.">
        <title>Sinisalibacter aestuarii sp. nov., isolated from estuarine sediment of the Arakawa River.</title>
        <authorList>
            <person name="Arafat S.T."/>
            <person name="Hirano S."/>
            <person name="Sato A."/>
            <person name="Takeuchi K."/>
            <person name="Yasuda T."/>
            <person name="Terahara T."/>
            <person name="Hamada M."/>
            <person name="Kobayashi T."/>
        </authorList>
    </citation>
    <scope>NUCLEOTIDE SEQUENCE</scope>
    <source>
        <strain evidence="2">B-399</strain>
    </source>
</reference>
<dbReference type="PIRSF" id="PIRSF009320">
    <property type="entry name" value="Nuc_binding_HP_1000"/>
    <property type="match status" value="1"/>
</dbReference>
<dbReference type="InterPro" id="IPR002586">
    <property type="entry name" value="CobQ/CobB/MinD/ParA_Nub-bd_dom"/>
</dbReference>
<dbReference type="Pfam" id="PF01656">
    <property type="entry name" value="CbiA"/>
    <property type="match status" value="1"/>
</dbReference>
<accession>A0ABQ5LS95</accession>